<dbReference type="EMBL" id="BPLR01015036">
    <property type="protein sequence ID" value="GIY73129.1"/>
    <property type="molecule type" value="Genomic_DNA"/>
</dbReference>
<reference evidence="1 2" key="1">
    <citation type="submission" date="2021-06" db="EMBL/GenBank/DDBJ databases">
        <title>Caerostris extrusa draft genome.</title>
        <authorList>
            <person name="Kono N."/>
            <person name="Arakawa K."/>
        </authorList>
    </citation>
    <scope>NUCLEOTIDE SEQUENCE [LARGE SCALE GENOMIC DNA]</scope>
</reference>
<dbReference type="Proteomes" id="UP001054945">
    <property type="component" value="Unassembled WGS sequence"/>
</dbReference>
<evidence type="ECO:0000313" key="1">
    <source>
        <dbReference type="EMBL" id="GIY73129.1"/>
    </source>
</evidence>
<name>A0AAV4VU33_CAEEX</name>
<proteinExistence type="predicted"/>
<keyword evidence="2" id="KW-1185">Reference proteome</keyword>
<accession>A0AAV4VU33</accession>
<protein>
    <submittedName>
        <fullName evidence="1">Uncharacterized protein</fullName>
    </submittedName>
</protein>
<sequence length="66" mass="7850">MPSRDKGKQTIVESPLILQLIDVSNMDIEDDASRKLYTPVELADHYIFENQMQFRKVDQHRNMEDR</sequence>
<organism evidence="1 2">
    <name type="scientific">Caerostris extrusa</name>
    <name type="common">Bark spider</name>
    <name type="synonym">Caerostris bankana</name>
    <dbReference type="NCBI Taxonomy" id="172846"/>
    <lineage>
        <taxon>Eukaryota</taxon>
        <taxon>Metazoa</taxon>
        <taxon>Ecdysozoa</taxon>
        <taxon>Arthropoda</taxon>
        <taxon>Chelicerata</taxon>
        <taxon>Arachnida</taxon>
        <taxon>Araneae</taxon>
        <taxon>Araneomorphae</taxon>
        <taxon>Entelegynae</taxon>
        <taxon>Araneoidea</taxon>
        <taxon>Araneidae</taxon>
        <taxon>Caerostris</taxon>
    </lineage>
</organism>
<comment type="caution">
    <text evidence="1">The sequence shown here is derived from an EMBL/GenBank/DDBJ whole genome shotgun (WGS) entry which is preliminary data.</text>
</comment>
<gene>
    <name evidence="1" type="ORF">CEXT_723341</name>
</gene>
<evidence type="ECO:0000313" key="2">
    <source>
        <dbReference type="Proteomes" id="UP001054945"/>
    </source>
</evidence>
<dbReference type="AlphaFoldDB" id="A0AAV4VU33"/>